<keyword evidence="7" id="KW-1185">Reference proteome</keyword>
<dbReference type="PROSITE" id="PS00018">
    <property type="entry name" value="EF_HAND_1"/>
    <property type="match status" value="2"/>
</dbReference>
<dbReference type="Pfam" id="PF13499">
    <property type="entry name" value="EF-hand_7"/>
    <property type="match status" value="1"/>
</dbReference>
<accession>A0A822YK50</accession>
<protein>
    <recommendedName>
        <fullName evidence="5">EF-hand domain-containing protein</fullName>
    </recommendedName>
</protein>
<dbReference type="InterPro" id="IPR018247">
    <property type="entry name" value="EF_Hand_1_Ca_BS"/>
</dbReference>
<feature type="chain" id="PRO_5032865830" description="EF-hand domain-containing protein" evidence="4">
    <location>
        <begin position="27"/>
        <end position="288"/>
    </location>
</feature>
<proteinExistence type="predicted"/>
<dbReference type="EMBL" id="DUZY01000003">
    <property type="protein sequence ID" value="DAD31286.1"/>
    <property type="molecule type" value="Genomic_DNA"/>
</dbReference>
<gene>
    <name evidence="6" type="ORF">HUJ06_010137</name>
</gene>
<sequence>MSFFLFFLLSHHFLCVYLTTFPRRLGESHQAPSSSKSKFYLPQKYTTCIVLPKSPFRQTVLNFNGPFLFFILHSSHHQANSYYLNMENTSPISTLLRYLLVVGGEYILFHRIMNCRVFRIPELFHSSFLSFLQSVLLFDLNSGKSKDCSSEMNCQTHESSSQQFHDKVDLDDGRLCKGDIEVVMEKLELFFDPHGDMFQEKLGLNEITKLFEDKDPSLDEVKDAFDVFDDDKDGFIDARELQRVLCRLGFREGSEVEQCQRMIEPFDVNGDGRIDFSEFFKFMENSFY</sequence>
<dbReference type="InterPro" id="IPR039647">
    <property type="entry name" value="EF_hand_pair_protein_CML-like"/>
</dbReference>
<reference evidence="6 7" key="1">
    <citation type="journal article" date="2020" name="Mol. Biol. Evol.">
        <title>Distinct Expression and Methylation Patterns for Genes with Different Fates following a Single Whole-Genome Duplication in Flowering Plants.</title>
        <authorList>
            <person name="Shi T."/>
            <person name="Rahmani R.S."/>
            <person name="Gugger P.F."/>
            <person name="Wang M."/>
            <person name="Li H."/>
            <person name="Zhang Y."/>
            <person name="Li Z."/>
            <person name="Wang Q."/>
            <person name="Van de Peer Y."/>
            <person name="Marchal K."/>
            <person name="Chen J."/>
        </authorList>
    </citation>
    <scope>NUCLEOTIDE SEQUENCE [LARGE SCALE GENOMIC DNA]</scope>
    <source>
        <tissue evidence="6">Leaf</tissue>
    </source>
</reference>
<evidence type="ECO:0000256" key="4">
    <source>
        <dbReference type="SAM" id="SignalP"/>
    </source>
</evidence>
<keyword evidence="3" id="KW-0106">Calcium</keyword>
<keyword evidence="2" id="KW-0677">Repeat</keyword>
<dbReference type="FunFam" id="1.10.238.10:FF:000302">
    <property type="entry name" value="Probable calcium-binding protein CML46"/>
    <property type="match status" value="1"/>
</dbReference>
<evidence type="ECO:0000313" key="7">
    <source>
        <dbReference type="Proteomes" id="UP000607653"/>
    </source>
</evidence>
<evidence type="ECO:0000256" key="2">
    <source>
        <dbReference type="ARBA" id="ARBA00022737"/>
    </source>
</evidence>
<dbReference type="PANTHER" id="PTHR10891">
    <property type="entry name" value="EF-HAND CALCIUM-BINDING DOMAIN CONTAINING PROTEIN"/>
    <property type="match status" value="1"/>
</dbReference>
<comment type="caution">
    <text evidence="6">The sequence shown here is derived from an EMBL/GenBank/DDBJ whole genome shotgun (WGS) entry which is preliminary data.</text>
</comment>
<evidence type="ECO:0000259" key="5">
    <source>
        <dbReference type="PROSITE" id="PS50222"/>
    </source>
</evidence>
<evidence type="ECO:0000313" key="6">
    <source>
        <dbReference type="EMBL" id="DAD31286.1"/>
    </source>
</evidence>
<evidence type="ECO:0000256" key="3">
    <source>
        <dbReference type="ARBA" id="ARBA00022837"/>
    </source>
</evidence>
<dbReference type="InterPro" id="IPR011992">
    <property type="entry name" value="EF-hand-dom_pair"/>
</dbReference>
<dbReference type="Proteomes" id="UP000607653">
    <property type="component" value="Unassembled WGS sequence"/>
</dbReference>
<name>A0A822YK50_NELNU</name>
<dbReference type="AlphaFoldDB" id="A0A822YK50"/>
<feature type="signal peptide" evidence="4">
    <location>
        <begin position="1"/>
        <end position="26"/>
    </location>
</feature>
<keyword evidence="4" id="KW-0732">Signal</keyword>
<dbReference type="InterPro" id="IPR002048">
    <property type="entry name" value="EF_hand_dom"/>
</dbReference>
<feature type="domain" description="EF-hand" evidence="5">
    <location>
        <begin position="254"/>
        <end position="288"/>
    </location>
</feature>
<dbReference type="PROSITE" id="PS50222">
    <property type="entry name" value="EF_HAND_2"/>
    <property type="match status" value="2"/>
</dbReference>
<dbReference type="SMART" id="SM00054">
    <property type="entry name" value="EFh"/>
    <property type="match status" value="2"/>
</dbReference>
<feature type="domain" description="EF-hand" evidence="5">
    <location>
        <begin position="216"/>
        <end position="251"/>
    </location>
</feature>
<evidence type="ECO:0000256" key="1">
    <source>
        <dbReference type="ARBA" id="ARBA00022723"/>
    </source>
</evidence>
<dbReference type="CDD" id="cd00051">
    <property type="entry name" value="EFh"/>
    <property type="match status" value="1"/>
</dbReference>
<dbReference type="SUPFAM" id="SSF47473">
    <property type="entry name" value="EF-hand"/>
    <property type="match status" value="1"/>
</dbReference>
<keyword evidence="1" id="KW-0479">Metal-binding</keyword>
<dbReference type="Gene3D" id="1.10.238.10">
    <property type="entry name" value="EF-hand"/>
    <property type="match status" value="1"/>
</dbReference>
<dbReference type="GO" id="GO:0005509">
    <property type="term" value="F:calcium ion binding"/>
    <property type="evidence" value="ECO:0007669"/>
    <property type="project" value="InterPro"/>
</dbReference>
<organism evidence="6 7">
    <name type="scientific">Nelumbo nucifera</name>
    <name type="common">Sacred lotus</name>
    <dbReference type="NCBI Taxonomy" id="4432"/>
    <lineage>
        <taxon>Eukaryota</taxon>
        <taxon>Viridiplantae</taxon>
        <taxon>Streptophyta</taxon>
        <taxon>Embryophyta</taxon>
        <taxon>Tracheophyta</taxon>
        <taxon>Spermatophyta</taxon>
        <taxon>Magnoliopsida</taxon>
        <taxon>Proteales</taxon>
        <taxon>Nelumbonaceae</taxon>
        <taxon>Nelumbo</taxon>
    </lineage>
</organism>